<dbReference type="InterPro" id="IPR016181">
    <property type="entry name" value="Acyl_CoA_acyltransferase"/>
</dbReference>
<accession>A0ABR9CFT6</accession>
<comment type="caution">
    <text evidence="2">The sequence shown here is derived from an EMBL/GenBank/DDBJ whole genome shotgun (WGS) entry which is preliminary data.</text>
</comment>
<evidence type="ECO:0008006" key="4">
    <source>
        <dbReference type="Google" id="ProtNLM"/>
    </source>
</evidence>
<dbReference type="SUPFAM" id="SSF55729">
    <property type="entry name" value="Acyl-CoA N-acyltransferases (Nat)"/>
    <property type="match status" value="1"/>
</dbReference>
<reference evidence="2 3" key="1">
    <citation type="submission" date="2020-09" db="EMBL/GenBank/DDBJ databases">
        <title>The genome sequence of type strain Labrenzia polysiphoniae KACC 19711.</title>
        <authorList>
            <person name="Liu Y."/>
        </authorList>
    </citation>
    <scope>NUCLEOTIDE SEQUENCE [LARGE SCALE GENOMIC DNA]</scope>
    <source>
        <strain evidence="2 3">KACC 19711</strain>
    </source>
</reference>
<protein>
    <recommendedName>
        <fullName evidence="4">N-acetyltransferase domain-containing protein</fullName>
    </recommendedName>
</protein>
<gene>
    <name evidence="2" type="ORF">IG617_15810</name>
</gene>
<name>A0ABR9CFT6_9HYPH</name>
<dbReference type="Proteomes" id="UP000615687">
    <property type="component" value="Unassembled WGS sequence"/>
</dbReference>
<evidence type="ECO:0000256" key="1">
    <source>
        <dbReference type="SAM" id="MobiDB-lite"/>
    </source>
</evidence>
<dbReference type="Gene3D" id="3.40.630.30">
    <property type="match status" value="1"/>
</dbReference>
<dbReference type="RefSeq" id="WP_192110237.1">
    <property type="nucleotide sequence ID" value="NZ_JACYXJ010000006.1"/>
</dbReference>
<evidence type="ECO:0000313" key="2">
    <source>
        <dbReference type="EMBL" id="MBD8877762.1"/>
    </source>
</evidence>
<feature type="region of interest" description="Disordered" evidence="1">
    <location>
        <begin position="1"/>
        <end position="52"/>
    </location>
</feature>
<feature type="compositionally biased region" description="Low complexity" evidence="1">
    <location>
        <begin position="13"/>
        <end position="27"/>
    </location>
</feature>
<feature type="compositionally biased region" description="Polar residues" evidence="1">
    <location>
        <begin position="31"/>
        <end position="40"/>
    </location>
</feature>
<keyword evidence="3" id="KW-1185">Reference proteome</keyword>
<dbReference type="EMBL" id="JACYXJ010000006">
    <property type="protein sequence ID" value="MBD8877762.1"/>
    <property type="molecule type" value="Genomic_DNA"/>
</dbReference>
<evidence type="ECO:0000313" key="3">
    <source>
        <dbReference type="Proteomes" id="UP000615687"/>
    </source>
</evidence>
<proteinExistence type="predicted"/>
<organism evidence="2 3">
    <name type="scientific">Roseibium polysiphoniae</name>
    <dbReference type="NCBI Taxonomy" id="2571221"/>
    <lineage>
        <taxon>Bacteria</taxon>
        <taxon>Pseudomonadati</taxon>
        <taxon>Pseudomonadota</taxon>
        <taxon>Alphaproteobacteria</taxon>
        <taxon>Hyphomicrobiales</taxon>
        <taxon>Stappiaceae</taxon>
        <taxon>Roseibium</taxon>
    </lineage>
</organism>
<sequence length="251" mass="26387">MSEALRGEGQTRAAAGNQPGAAASAHAKPSDSASSRTVPQEISAPANASAGAAERLAEAMPGMETAKRRQKPGGVRIRLAQNTEADYQAGLALARAAHERTVFKEIAFSEAKARAIFDKAMAQPERYGLIYAIASDSAMDKAGPTLGSAEGPRERLLGFASVHAGEYFLGEGSLIATVQTLNIDPGLSGTLVSGKVVLRLVQALRHWARTRGCAHLLCHVTNGENAAEADRFFRRCGMKTVGGNYLDVGAR</sequence>